<sequence length="244" mass="26120">AQADLLIVTGAACDYRVGYLQPPGIAEDAEVIRIDADPVQLHQGRMADVSILGDPRSVLKQLTDTCGRLDHQPHTEWMEEAAAQRLTYTQRCLESRALAEQGTHALDIVNAVKAVLTDDTIIIVDGGNIGQWCHQVLFDRYPGHWLTCGASGVVGYGLPAAMAARLLYPDRPIILISGDGSITFTIAELEAAARQKLGFTVLLADDRAWGITLTGHLKSYGEGITSELGPIQFAQVAQGFGAGG</sequence>
<evidence type="ECO:0000256" key="2">
    <source>
        <dbReference type="ARBA" id="ARBA00007812"/>
    </source>
</evidence>
<dbReference type="InterPro" id="IPR000399">
    <property type="entry name" value="TPP-bd_CS"/>
</dbReference>
<dbReference type="PANTHER" id="PTHR18968:SF13">
    <property type="entry name" value="ACETOLACTATE SYNTHASE CATALYTIC SUBUNIT, MITOCHONDRIAL"/>
    <property type="match status" value="1"/>
</dbReference>
<protein>
    <recommendedName>
        <fullName evidence="7">Thiamine pyrophosphate enzyme TPP-binding domain-containing protein</fullName>
    </recommendedName>
</protein>
<dbReference type="InterPro" id="IPR045229">
    <property type="entry name" value="TPP_enz"/>
</dbReference>
<dbReference type="SUPFAM" id="SSF52518">
    <property type="entry name" value="Thiamin diphosphate-binding fold (THDP-binding)"/>
    <property type="match status" value="1"/>
</dbReference>
<evidence type="ECO:0000256" key="3">
    <source>
        <dbReference type="ARBA" id="ARBA00023052"/>
    </source>
</evidence>
<evidence type="ECO:0000259" key="4">
    <source>
        <dbReference type="Pfam" id="PF00205"/>
    </source>
</evidence>
<dbReference type="PROSITE" id="PS00187">
    <property type="entry name" value="TPP_ENZYMES"/>
    <property type="match status" value="1"/>
</dbReference>
<evidence type="ECO:0008006" key="7">
    <source>
        <dbReference type="Google" id="ProtNLM"/>
    </source>
</evidence>
<dbReference type="GO" id="GO:0005948">
    <property type="term" value="C:acetolactate synthase complex"/>
    <property type="evidence" value="ECO:0007669"/>
    <property type="project" value="TreeGrafter"/>
</dbReference>
<feature type="non-terminal residue" evidence="6">
    <location>
        <position position="244"/>
    </location>
</feature>
<feature type="domain" description="Thiamine pyrophosphate enzyme central" evidence="4">
    <location>
        <begin position="2"/>
        <end position="62"/>
    </location>
</feature>
<comment type="similarity">
    <text evidence="2">Belongs to the TPP enzyme family.</text>
</comment>
<dbReference type="SUPFAM" id="SSF52467">
    <property type="entry name" value="DHS-like NAD/FAD-binding domain"/>
    <property type="match status" value="1"/>
</dbReference>
<feature type="non-terminal residue" evidence="6">
    <location>
        <position position="1"/>
    </location>
</feature>
<dbReference type="InterPro" id="IPR029061">
    <property type="entry name" value="THDP-binding"/>
</dbReference>
<proteinExistence type="inferred from homology"/>
<dbReference type="GO" id="GO:0003984">
    <property type="term" value="F:acetolactate synthase activity"/>
    <property type="evidence" value="ECO:0007669"/>
    <property type="project" value="TreeGrafter"/>
</dbReference>
<name>A0A383BV28_9ZZZZ</name>
<evidence type="ECO:0000256" key="1">
    <source>
        <dbReference type="ARBA" id="ARBA00001964"/>
    </source>
</evidence>
<dbReference type="Gene3D" id="3.40.50.970">
    <property type="match status" value="1"/>
</dbReference>
<dbReference type="GO" id="GO:0050660">
    <property type="term" value="F:flavin adenine dinucleotide binding"/>
    <property type="evidence" value="ECO:0007669"/>
    <property type="project" value="TreeGrafter"/>
</dbReference>
<gene>
    <name evidence="6" type="ORF">METZ01_LOCUS476527</name>
</gene>
<comment type="cofactor">
    <cofactor evidence="1">
        <name>thiamine diphosphate</name>
        <dbReference type="ChEBI" id="CHEBI:58937"/>
    </cofactor>
</comment>
<evidence type="ECO:0000259" key="5">
    <source>
        <dbReference type="Pfam" id="PF02775"/>
    </source>
</evidence>
<dbReference type="InterPro" id="IPR012000">
    <property type="entry name" value="Thiamin_PyroP_enz_cen_dom"/>
</dbReference>
<dbReference type="Gene3D" id="3.40.50.1220">
    <property type="entry name" value="TPP-binding domain"/>
    <property type="match status" value="1"/>
</dbReference>
<dbReference type="GO" id="GO:0000287">
    <property type="term" value="F:magnesium ion binding"/>
    <property type="evidence" value="ECO:0007669"/>
    <property type="project" value="InterPro"/>
</dbReference>
<dbReference type="InterPro" id="IPR011766">
    <property type="entry name" value="TPP_enzyme_TPP-bd"/>
</dbReference>
<keyword evidence="3" id="KW-0786">Thiamine pyrophosphate</keyword>
<dbReference type="PANTHER" id="PTHR18968">
    <property type="entry name" value="THIAMINE PYROPHOSPHATE ENZYMES"/>
    <property type="match status" value="1"/>
</dbReference>
<dbReference type="GO" id="GO:0030976">
    <property type="term" value="F:thiamine pyrophosphate binding"/>
    <property type="evidence" value="ECO:0007669"/>
    <property type="project" value="InterPro"/>
</dbReference>
<dbReference type="EMBL" id="UINC01203426">
    <property type="protein sequence ID" value="SVE23673.1"/>
    <property type="molecule type" value="Genomic_DNA"/>
</dbReference>
<accession>A0A383BV28</accession>
<dbReference type="InterPro" id="IPR029035">
    <property type="entry name" value="DHS-like_NAD/FAD-binding_dom"/>
</dbReference>
<dbReference type="GO" id="GO:0009099">
    <property type="term" value="P:L-valine biosynthetic process"/>
    <property type="evidence" value="ECO:0007669"/>
    <property type="project" value="TreeGrafter"/>
</dbReference>
<dbReference type="Pfam" id="PF00205">
    <property type="entry name" value="TPP_enzyme_M"/>
    <property type="match status" value="1"/>
</dbReference>
<dbReference type="GO" id="GO:0009097">
    <property type="term" value="P:isoleucine biosynthetic process"/>
    <property type="evidence" value="ECO:0007669"/>
    <property type="project" value="TreeGrafter"/>
</dbReference>
<evidence type="ECO:0000313" key="6">
    <source>
        <dbReference type="EMBL" id="SVE23673.1"/>
    </source>
</evidence>
<dbReference type="Pfam" id="PF02775">
    <property type="entry name" value="TPP_enzyme_C"/>
    <property type="match status" value="1"/>
</dbReference>
<dbReference type="AlphaFoldDB" id="A0A383BV28"/>
<reference evidence="6" key="1">
    <citation type="submission" date="2018-05" db="EMBL/GenBank/DDBJ databases">
        <authorList>
            <person name="Lanie J.A."/>
            <person name="Ng W.-L."/>
            <person name="Kazmierczak K.M."/>
            <person name="Andrzejewski T.M."/>
            <person name="Davidsen T.M."/>
            <person name="Wayne K.J."/>
            <person name="Tettelin H."/>
            <person name="Glass J.I."/>
            <person name="Rusch D."/>
            <person name="Podicherti R."/>
            <person name="Tsui H.-C.T."/>
            <person name="Winkler M.E."/>
        </authorList>
    </citation>
    <scope>NUCLEOTIDE SEQUENCE</scope>
</reference>
<feature type="domain" description="Thiamine pyrophosphate enzyme TPP-binding" evidence="5">
    <location>
        <begin position="125"/>
        <end position="243"/>
    </location>
</feature>
<organism evidence="6">
    <name type="scientific">marine metagenome</name>
    <dbReference type="NCBI Taxonomy" id="408172"/>
    <lineage>
        <taxon>unclassified sequences</taxon>
        <taxon>metagenomes</taxon>
        <taxon>ecological metagenomes</taxon>
    </lineage>
</organism>